<dbReference type="Proteomes" id="UP001055940">
    <property type="component" value="Chromosome"/>
</dbReference>
<dbReference type="RefSeq" id="WP_254420885.1">
    <property type="nucleotide sequence ID" value="NZ_BAAAJB010000054.1"/>
</dbReference>
<dbReference type="InterPro" id="IPR002125">
    <property type="entry name" value="CMP_dCMP_dom"/>
</dbReference>
<reference evidence="2" key="1">
    <citation type="submission" date="2022-06" db="EMBL/GenBank/DDBJ databases">
        <authorList>
            <person name="Ping M."/>
        </authorList>
    </citation>
    <scope>NUCLEOTIDE SEQUENCE</scope>
    <source>
        <strain evidence="2">JCM11759T</strain>
    </source>
</reference>
<protein>
    <submittedName>
        <fullName evidence="2">dCMP deaminase</fullName>
    </submittedName>
</protein>
<dbReference type="InterPro" id="IPR016193">
    <property type="entry name" value="Cytidine_deaminase-like"/>
</dbReference>
<dbReference type="SUPFAM" id="SSF53927">
    <property type="entry name" value="Cytidine deaminase-like"/>
    <property type="match status" value="1"/>
</dbReference>
<sequence length="161" mass="17327">MDLTGSTGGPGPAEGAADRFWLTAAIQLSRSCPPSSTAFSVGAVVVSARGQILGEGYSRRDDPHDHAEEVTFRGIDPEDPRLREATVYTSLEPCSSRASRPRSCTELILSTPVPRVVLAWREPALFVDCDGAERLTAAGRTVVERPDLAEDVREVNAHLLN</sequence>
<evidence type="ECO:0000259" key="1">
    <source>
        <dbReference type="PROSITE" id="PS51747"/>
    </source>
</evidence>
<dbReference type="PROSITE" id="PS51747">
    <property type="entry name" value="CYT_DCMP_DEAMINASES_2"/>
    <property type="match status" value="1"/>
</dbReference>
<gene>
    <name evidence="2" type="ORF">NE857_10900</name>
</gene>
<accession>A0ABY5DCL0</accession>
<evidence type="ECO:0000313" key="3">
    <source>
        <dbReference type="Proteomes" id="UP001055940"/>
    </source>
</evidence>
<organism evidence="2 3">
    <name type="scientific">Nocardiopsis exhalans</name>
    <dbReference type="NCBI Taxonomy" id="163604"/>
    <lineage>
        <taxon>Bacteria</taxon>
        <taxon>Bacillati</taxon>
        <taxon>Actinomycetota</taxon>
        <taxon>Actinomycetes</taxon>
        <taxon>Streptosporangiales</taxon>
        <taxon>Nocardiopsidaceae</taxon>
        <taxon>Nocardiopsis</taxon>
    </lineage>
</organism>
<dbReference type="Gene3D" id="3.40.140.10">
    <property type="entry name" value="Cytidine Deaminase, domain 2"/>
    <property type="match status" value="1"/>
</dbReference>
<dbReference type="Pfam" id="PF00383">
    <property type="entry name" value="dCMP_cyt_deam_1"/>
    <property type="match status" value="1"/>
</dbReference>
<keyword evidence="3" id="KW-1185">Reference proteome</keyword>
<evidence type="ECO:0000313" key="2">
    <source>
        <dbReference type="EMBL" id="USY22069.1"/>
    </source>
</evidence>
<feature type="domain" description="CMP/dCMP-type deaminase" evidence="1">
    <location>
        <begin position="15"/>
        <end position="142"/>
    </location>
</feature>
<dbReference type="EMBL" id="CP099837">
    <property type="protein sequence ID" value="USY22069.1"/>
    <property type="molecule type" value="Genomic_DNA"/>
</dbReference>
<name>A0ABY5DCL0_9ACTN</name>
<proteinExistence type="predicted"/>